<organism evidence="3 4">
    <name type="scientific">Paenibacillus algicola</name>
    <dbReference type="NCBI Taxonomy" id="2565926"/>
    <lineage>
        <taxon>Bacteria</taxon>
        <taxon>Bacillati</taxon>
        <taxon>Bacillota</taxon>
        <taxon>Bacilli</taxon>
        <taxon>Bacillales</taxon>
        <taxon>Paenibacillaceae</taxon>
        <taxon>Paenibacillus</taxon>
    </lineage>
</organism>
<evidence type="ECO:0000256" key="2">
    <source>
        <dbReference type="SAM" id="SignalP"/>
    </source>
</evidence>
<reference evidence="3 4" key="1">
    <citation type="submission" date="2019-05" db="EMBL/GenBank/DDBJ databases">
        <authorList>
            <person name="Chen C."/>
        </authorList>
    </citation>
    <scope>NUCLEOTIDE SEQUENCE [LARGE SCALE GENOMIC DNA]</scope>
    <source>
        <strain evidence="3 4">HB172198</strain>
    </source>
</reference>
<dbReference type="OrthoDB" id="2967172at2"/>
<dbReference type="Pfam" id="PF14042">
    <property type="entry name" value="DUF4247"/>
    <property type="match status" value="1"/>
</dbReference>
<dbReference type="Proteomes" id="UP000300879">
    <property type="component" value="Chromosome"/>
</dbReference>
<dbReference type="EMBL" id="CP040396">
    <property type="protein sequence ID" value="QCT02814.1"/>
    <property type="molecule type" value="Genomic_DNA"/>
</dbReference>
<feature type="chain" id="PRO_5038339166" description="DUF4247 domain-containing protein" evidence="2">
    <location>
        <begin position="26"/>
        <end position="249"/>
    </location>
</feature>
<feature type="signal peptide" evidence="2">
    <location>
        <begin position="1"/>
        <end position="25"/>
    </location>
</feature>
<sequence length="249" mass="27341">MKQRSMLFVKLLLVLSFLVSILSGCGTPPDVKSSYPLESVNRMDNASSYVYRAENKSVPIVAQELAADTAPDEMSKEDTERMFLVYGDDIYHLQQDPEKPEDTLVEISSREYVRQNYDSSFLQGYLTAVLIGNLFDALDGRGGGYRGYTSREVYQPKAGTYKVPTADDKKLAPPLTSDRSGKITRRGQDSVGSSGSIFKRPSDNSSKGTISRDKSSGSSGGGLFSPPKRSYTKPKTSFGSGKIGRRGRR</sequence>
<dbReference type="InterPro" id="IPR025341">
    <property type="entry name" value="DUF4247"/>
</dbReference>
<feature type="region of interest" description="Disordered" evidence="1">
    <location>
        <begin position="159"/>
        <end position="249"/>
    </location>
</feature>
<keyword evidence="4" id="KW-1185">Reference proteome</keyword>
<dbReference type="AlphaFoldDB" id="A0A4V1G3Y5"/>
<evidence type="ECO:0000256" key="1">
    <source>
        <dbReference type="SAM" id="MobiDB-lite"/>
    </source>
</evidence>
<protein>
    <recommendedName>
        <fullName evidence="5">DUF4247 domain-containing protein</fullName>
    </recommendedName>
</protein>
<accession>A0A4V1G3Y5</accession>
<evidence type="ECO:0008006" key="5">
    <source>
        <dbReference type="Google" id="ProtNLM"/>
    </source>
</evidence>
<name>A0A4V1G3Y5_9BACL</name>
<evidence type="ECO:0000313" key="4">
    <source>
        <dbReference type="Proteomes" id="UP000300879"/>
    </source>
</evidence>
<dbReference type="RefSeq" id="WP_138225785.1">
    <property type="nucleotide sequence ID" value="NZ_CP040396.1"/>
</dbReference>
<dbReference type="PROSITE" id="PS51257">
    <property type="entry name" value="PROKAR_LIPOPROTEIN"/>
    <property type="match status" value="1"/>
</dbReference>
<proteinExistence type="predicted"/>
<keyword evidence="2" id="KW-0732">Signal</keyword>
<evidence type="ECO:0000313" key="3">
    <source>
        <dbReference type="EMBL" id="QCT02814.1"/>
    </source>
</evidence>
<gene>
    <name evidence="3" type="ORF">E6C60_2099</name>
</gene>
<dbReference type="KEGG" id="palo:E6C60_2099"/>